<keyword evidence="3" id="KW-1185">Reference proteome</keyword>
<evidence type="ECO:0000313" key="3">
    <source>
        <dbReference type="Proteomes" id="UP000692954"/>
    </source>
</evidence>
<accession>A0A8S1L887</accession>
<sequence>MNPFKVSNLCCGNQKNLKFFKIVIENHENERQYIEVDPLEKIREIKQKVFDNKVDPEKSQLYFQMKKLENDWTVKQSGLKDQCKLYLIFGENIRA</sequence>
<dbReference type="EMBL" id="CAJJDN010000019">
    <property type="protein sequence ID" value="CAD8064340.1"/>
    <property type="molecule type" value="Genomic_DNA"/>
</dbReference>
<feature type="domain" description="Ubiquitin-like" evidence="1">
    <location>
        <begin position="20"/>
        <end position="88"/>
    </location>
</feature>
<dbReference type="Proteomes" id="UP000692954">
    <property type="component" value="Unassembled WGS sequence"/>
</dbReference>
<evidence type="ECO:0000259" key="1">
    <source>
        <dbReference type="PROSITE" id="PS50053"/>
    </source>
</evidence>
<reference evidence="2" key="1">
    <citation type="submission" date="2021-01" db="EMBL/GenBank/DDBJ databases">
        <authorList>
            <consortium name="Genoscope - CEA"/>
            <person name="William W."/>
        </authorList>
    </citation>
    <scope>NUCLEOTIDE SEQUENCE</scope>
</reference>
<name>A0A8S1L887_9CILI</name>
<dbReference type="InterPro" id="IPR000626">
    <property type="entry name" value="Ubiquitin-like_dom"/>
</dbReference>
<dbReference type="CDD" id="cd17039">
    <property type="entry name" value="Ubl_ubiquitin_like"/>
    <property type="match status" value="1"/>
</dbReference>
<dbReference type="PROSITE" id="PS50053">
    <property type="entry name" value="UBIQUITIN_2"/>
    <property type="match status" value="1"/>
</dbReference>
<dbReference type="Pfam" id="PF00240">
    <property type="entry name" value="ubiquitin"/>
    <property type="match status" value="1"/>
</dbReference>
<gene>
    <name evidence="2" type="ORF">PSON_ATCC_30995.1.T0190066</name>
</gene>
<evidence type="ECO:0000313" key="2">
    <source>
        <dbReference type="EMBL" id="CAD8064340.1"/>
    </source>
</evidence>
<organism evidence="2 3">
    <name type="scientific">Paramecium sonneborni</name>
    <dbReference type="NCBI Taxonomy" id="65129"/>
    <lineage>
        <taxon>Eukaryota</taxon>
        <taxon>Sar</taxon>
        <taxon>Alveolata</taxon>
        <taxon>Ciliophora</taxon>
        <taxon>Intramacronucleata</taxon>
        <taxon>Oligohymenophorea</taxon>
        <taxon>Peniculida</taxon>
        <taxon>Parameciidae</taxon>
        <taxon>Paramecium</taxon>
    </lineage>
</organism>
<protein>
    <recommendedName>
        <fullName evidence="1">Ubiquitin-like domain-containing protein</fullName>
    </recommendedName>
</protein>
<dbReference type="AlphaFoldDB" id="A0A8S1L887"/>
<comment type="caution">
    <text evidence="2">The sequence shown here is derived from an EMBL/GenBank/DDBJ whole genome shotgun (WGS) entry which is preliminary data.</text>
</comment>
<dbReference type="OrthoDB" id="309094at2759"/>
<proteinExistence type="predicted"/>